<accession>A0A2D0AMX4</accession>
<gene>
    <name evidence="1" type="ORF">CDQ91_14365</name>
</gene>
<organism evidence="1 2">
    <name type="scientific">Sphingopyxis witflariensis</name>
    <dbReference type="NCBI Taxonomy" id="173675"/>
    <lineage>
        <taxon>Bacteria</taxon>
        <taxon>Pseudomonadati</taxon>
        <taxon>Pseudomonadota</taxon>
        <taxon>Alphaproteobacteria</taxon>
        <taxon>Sphingomonadales</taxon>
        <taxon>Sphingomonadaceae</taxon>
        <taxon>Sphingopyxis</taxon>
    </lineage>
</organism>
<dbReference type="Proteomes" id="UP000197097">
    <property type="component" value="Unassembled WGS sequence"/>
</dbReference>
<dbReference type="EMBL" id="NISJ01000008">
    <property type="protein sequence ID" value="OWQ95102.1"/>
    <property type="molecule type" value="Genomic_DNA"/>
</dbReference>
<comment type="caution">
    <text evidence="1">The sequence shown here is derived from an EMBL/GenBank/DDBJ whole genome shotgun (WGS) entry which is preliminary data.</text>
</comment>
<evidence type="ECO:0000313" key="1">
    <source>
        <dbReference type="EMBL" id="OWQ95102.1"/>
    </source>
</evidence>
<proteinExistence type="predicted"/>
<evidence type="ECO:0000313" key="2">
    <source>
        <dbReference type="Proteomes" id="UP000197097"/>
    </source>
</evidence>
<protein>
    <submittedName>
        <fullName evidence="1">Uncharacterized protein</fullName>
    </submittedName>
</protein>
<name>A0A2D0AMX4_9SPHN</name>
<sequence>MSLFKEIRLSVEMSFATLETTLAVHFGIPPDDYGKFRARIKQLQRLGFPPGVNVGRGTKFAYTVDHFLQSGIALELLNSGLTGKLVTDLVTEHWQKIGAGIWAAHDRSPRNPWSEHRGPDVHLDIEVQGLKNSDGKFARIQVEDDYSRLEPIFSVGRQRCVVSVNLTAFSNDILENLFKVGQFSEYSVQNAIKKYGKIIPELKSPSFLNKGFEWYRVGLFDSGGNDLSHG</sequence>
<keyword evidence="2" id="KW-1185">Reference proteome</keyword>
<reference evidence="1 2" key="1">
    <citation type="journal article" date="2002" name="Int. J. Syst. Evol. Microbiol.">
        <title>Sphingopyxis witflariensis sp. nov., isolated from activated sludge.</title>
        <authorList>
            <person name="Kampfer P."/>
            <person name="Witzenberger R."/>
            <person name="Denner E.B."/>
            <person name="Busse H.J."/>
            <person name="Neef A."/>
        </authorList>
    </citation>
    <scope>NUCLEOTIDE SEQUENCE [LARGE SCALE GENOMIC DNA]</scope>
    <source>
        <strain evidence="1 2">DSM 14551</strain>
    </source>
</reference>
<dbReference type="AlphaFoldDB" id="A0A2D0AMX4"/>